<dbReference type="InterPro" id="IPR001932">
    <property type="entry name" value="PPM-type_phosphatase-like_dom"/>
</dbReference>
<feature type="non-terminal residue" evidence="2">
    <location>
        <position position="127"/>
    </location>
</feature>
<gene>
    <name evidence="2" type="ORF">OBE_00054</name>
</gene>
<dbReference type="InterPro" id="IPR015655">
    <property type="entry name" value="PP2C"/>
</dbReference>
<dbReference type="PANTHER" id="PTHR13832:SF860">
    <property type="entry name" value="PROTEIN PHOSPHATASE PHPP"/>
    <property type="match status" value="1"/>
</dbReference>
<evidence type="ECO:0000259" key="1">
    <source>
        <dbReference type="PROSITE" id="PS51746"/>
    </source>
</evidence>
<dbReference type="AlphaFoldDB" id="K1UIQ4"/>
<dbReference type="EMBL" id="AJWZ01000039">
    <property type="protein sequence ID" value="EKC78065.1"/>
    <property type="molecule type" value="Genomic_DNA"/>
</dbReference>
<dbReference type="Gene3D" id="3.60.40.10">
    <property type="entry name" value="PPM-type phosphatase domain"/>
    <property type="match status" value="1"/>
</dbReference>
<dbReference type="Pfam" id="PF00481">
    <property type="entry name" value="PP2C"/>
    <property type="match status" value="1"/>
</dbReference>
<dbReference type="InterPro" id="IPR036457">
    <property type="entry name" value="PPM-type-like_dom_sf"/>
</dbReference>
<feature type="domain" description="PPM-type phosphatase" evidence="1">
    <location>
        <begin position="1"/>
        <end position="127"/>
    </location>
</feature>
<accession>K1UIQ4</accession>
<protein>
    <submittedName>
        <fullName evidence="2">Protein serine/threonine phosphatase</fullName>
    </submittedName>
</protein>
<dbReference type="CDD" id="cd00143">
    <property type="entry name" value="PP2Cc"/>
    <property type="match status" value="1"/>
</dbReference>
<reference evidence="2" key="1">
    <citation type="journal article" date="2013" name="Environ. Microbiol.">
        <title>Microbiota from the distal guts of lean and obese adolescents exhibit partial functional redundancy besides clear differences in community structure.</title>
        <authorList>
            <person name="Ferrer M."/>
            <person name="Ruiz A."/>
            <person name="Lanza F."/>
            <person name="Haange S.B."/>
            <person name="Oberbach A."/>
            <person name="Till H."/>
            <person name="Bargiela R."/>
            <person name="Campoy C."/>
            <person name="Segura M.T."/>
            <person name="Richter M."/>
            <person name="von Bergen M."/>
            <person name="Seifert J."/>
            <person name="Suarez A."/>
        </authorList>
    </citation>
    <scope>NUCLEOTIDE SEQUENCE</scope>
</reference>
<sequence>MVCDGMGGAAGGNVASSTAVKVIAEQITSSFRPGMSANSIKNMMVSAINAANISVYDISCSNSELYGMGTTVVCAIVMEHIAYIAHAGDSRAYIVSHGALTQLTRDHSVVQELVEHGKITALEAKKA</sequence>
<proteinExistence type="predicted"/>
<evidence type="ECO:0000313" key="2">
    <source>
        <dbReference type="EMBL" id="EKC78065.1"/>
    </source>
</evidence>
<organism evidence="2">
    <name type="scientific">human gut metagenome</name>
    <dbReference type="NCBI Taxonomy" id="408170"/>
    <lineage>
        <taxon>unclassified sequences</taxon>
        <taxon>metagenomes</taxon>
        <taxon>organismal metagenomes</taxon>
    </lineage>
</organism>
<comment type="caution">
    <text evidence="2">The sequence shown here is derived from an EMBL/GenBank/DDBJ whole genome shotgun (WGS) entry which is preliminary data.</text>
</comment>
<dbReference type="GO" id="GO:0004722">
    <property type="term" value="F:protein serine/threonine phosphatase activity"/>
    <property type="evidence" value="ECO:0007669"/>
    <property type="project" value="InterPro"/>
</dbReference>
<dbReference type="SUPFAM" id="SSF81606">
    <property type="entry name" value="PP2C-like"/>
    <property type="match status" value="1"/>
</dbReference>
<dbReference type="PANTHER" id="PTHR13832">
    <property type="entry name" value="PROTEIN PHOSPHATASE 2C"/>
    <property type="match status" value="1"/>
</dbReference>
<dbReference type="PROSITE" id="PS51746">
    <property type="entry name" value="PPM_2"/>
    <property type="match status" value="1"/>
</dbReference>
<name>K1UIQ4_9ZZZZ</name>